<keyword evidence="2" id="KW-1133">Transmembrane helix</keyword>
<keyword evidence="4" id="KW-1185">Reference proteome</keyword>
<protein>
    <submittedName>
        <fullName evidence="3">Uncharacterized protein</fullName>
    </submittedName>
</protein>
<evidence type="ECO:0000256" key="2">
    <source>
        <dbReference type="SAM" id="Phobius"/>
    </source>
</evidence>
<evidence type="ECO:0000256" key="1">
    <source>
        <dbReference type="SAM" id="MobiDB-lite"/>
    </source>
</evidence>
<feature type="region of interest" description="Disordered" evidence="1">
    <location>
        <begin position="77"/>
        <end position="183"/>
    </location>
</feature>
<reference evidence="3" key="1">
    <citation type="journal article" date="2022" name="Int. J. Mol. Sci.">
        <title>Draft Genome of Tanacetum Coccineum: Genomic Comparison of Closely Related Tanacetum-Family Plants.</title>
        <authorList>
            <person name="Yamashiro T."/>
            <person name="Shiraishi A."/>
            <person name="Nakayama K."/>
            <person name="Satake H."/>
        </authorList>
    </citation>
    <scope>NUCLEOTIDE SEQUENCE</scope>
</reference>
<name>A0ABQ5B265_9ASTR</name>
<evidence type="ECO:0000313" key="4">
    <source>
        <dbReference type="Proteomes" id="UP001151760"/>
    </source>
</evidence>
<feature type="transmembrane region" description="Helical" evidence="2">
    <location>
        <begin position="29"/>
        <end position="48"/>
    </location>
</feature>
<reference evidence="3" key="2">
    <citation type="submission" date="2022-01" db="EMBL/GenBank/DDBJ databases">
        <authorList>
            <person name="Yamashiro T."/>
            <person name="Shiraishi A."/>
            <person name="Satake H."/>
            <person name="Nakayama K."/>
        </authorList>
    </citation>
    <scope>NUCLEOTIDE SEQUENCE</scope>
</reference>
<evidence type="ECO:0000313" key="3">
    <source>
        <dbReference type="EMBL" id="GJT07843.1"/>
    </source>
</evidence>
<comment type="caution">
    <text evidence="3">The sequence shown here is derived from an EMBL/GenBank/DDBJ whole genome shotgun (WGS) entry which is preliminary data.</text>
</comment>
<dbReference type="Proteomes" id="UP001151760">
    <property type="component" value="Unassembled WGS sequence"/>
</dbReference>
<feature type="compositionally biased region" description="Acidic residues" evidence="1">
    <location>
        <begin position="130"/>
        <end position="181"/>
    </location>
</feature>
<keyword evidence="2" id="KW-0472">Membrane</keyword>
<proteinExistence type="predicted"/>
<accession>A0ABQ5B265</accession>
<gene>
    <name evidence="3" type="ORF">Tco_0842305</name>
</gene>
<sequence length="204" mass="23070">MATMPSWQSKGIFDPRDEREYKEIKGQDIFFRAPFLLVVVTVSAGVVLPDPLYSTVSAAFLRIIRCHLHFRQQTRSLEPAAEPSRGADDEEISEGGIPTHPPVPRKRMSVRQSEEQPLPPLPGYVTKSDPEEDPEEYEDDETEDGPVDYLMDGEDDGDDDDDDSSRDDANDEDRDEDEEEEKQLALARLSCCLPYYEPVPHIGT</sequence>
<keyword evidence="2" id="KW-0812">Transmembrane</keyword>
<organism evidence="3 4">
    <name type="scientific">Tanacetum coccineum</name>
    <dbReference type="NCBI Taxonomy" id="301880"/>
    <lineage>
        <taxon>Eukaryota</taxon>
        <taxon>Viridiplantae</taxon>
        <taxon>Streptophyta</taxon>
        <taxon>Embryophyta</taxon>
        <taxon>Tracheophyta</taxon>
        <taxon>Spermatophyta</taxon>
        <taxon>Magnoliopsida</taxon>
        <taxon>eudicotyledons</taxon>
        <taxon>Gunneridae</taxon>
        <taxon>Pentapetalae</taxon>
        <taxon>asterids</taxon>
        <taxon>campanulids</taxon>
        <taxon>Asterales</taxon>
        <taxon>Asteraceae</taxon>
        <taxon>Asteroideae</taxon>
        <taxon>Anthemideae</taxon>
        <taxon>Anthemidinae</taxon>
        <taxon>Tanacetum</taxon>
    </lineage>
</organism>
<dbReference type="EMBL" id="BQNB010012784">
    <property type="protein sequence ID" value="GJT07843.1"/>
    <property type="molecule type" value="Genomic_DNA"/>
</dbReference>